<gene>
    <name evidence="1" type="ORF">GCM10007964_37400</name>
</gene>
<dbReference type="EMBL" id="BMNT01000019">
    <property type="protein sequence ID" value="GGK91247.1"/>
    <property type="molecule type" value="Genomic_DNA"/>
</dbReference>
<dbReference type="Pfam" id="PF08012">
    <property type="entry name" value="DUF1702"/>
    <property type="match status" value="1"/>
</dbReference>
<accession>A0A917R601</accession>
<reference evidence="1" key="2">
    <citation type="submission" date="2020-09" db="EMBL/GenBank/DDBJ databases">
        <authorList>
            <person name="Sun Q."/>
            <person name="Ohkuma M."/>
        </authorList>
    </citation>
    <scope>NUCLEOTIDE SEQUENCE</scope>
    <source>
        <strain evidence="1">JCM 13064</strain>
    </source>
</reference>
<dbReference type="InterPro" id="IPR012964">
    <property type="entry name" value="DUF1702"/>
</dbReference>
<evidence type="ECO:0000313" key="2">
    <source>
        <dbReference type="Proteomes" id="UP000645217"/>
    </source>
</evidence>
<dbReference type="AlphaFoldDB" id="A0A917R601"/>
<evidence type="ECO:0000313" key="1">
    <source>
        <dbReference type="EMBL" id="GGK91247.1"/>
    </source>
</evidence>
<sequence length="325" mass="35503">MAGLLRNLRRRIITPGVHETKLATRGFHVKDDAARELLETVGEMFLTGYAYAAEARTPAEAEERLEQIPHRFRGFAYEGAGMAYAILDATPLATSGKLAGSLAGRGAEQVYLIYVGAGWAMARLPRMLWSKIHLPDPLLRWLALDGYGFHQAYFKTDQYVHGQYQDSGFRWPDGSAAYANRVIDQGIGRALWFVGGTDVEVVSSLIAKFPEHRRGDLYAGTGLAATYACGAAEDELRRFAELAGPYRPQLAQGSAFAAEARVRPGLVVPATEVATRVFCGVTPQEAARISNGSIPDQPVQGDVPAYEVWRQRIADQFVSLGGVSR</sequence>
<comment type="caution">
    <text evidence="1">The sequence shown here is derived from an EMBL/GenBank/DDBJ whole genome shotgun (WGS) entry which is preliminary data.</text>
</comment>
<keyword evidence="2" id="KW-1185">Reference proteome</keyword>
<dbReference type="Proteomes" id="UP000645217">
    <property type="component" value="Unassembled WGS sequence"/>
</dbReference>
<name>A0A917R601_9ACTN</name>
<dbReference type="RefSeq" id="WP_189164304.1">
    <property type="nucleotide sequence ID" value="NZ_BMNT01000019.1"/>
</dbReference>
<organism evidence="1 2">
    <name type="scientific">Sphaerisporangium melleum</name>
    <dbReference type="NCBI Taxonomy" id="321316"/>
    <lineage>
        <taxon>Bacteria</taxon>
        <taxon>Bacillati</taxon>
        <taxon>Actinomycetota</taxon>
        <taxon>Actinomycetes</taxon>
        <taxon>Streptosporangiales</taxon>
        <taxon>Streptosporangiaceae</taxon>
        <taxon>Sphaerisporangium</taxon>
    </lineage>
</organism>
<protein>
    <submittedName>
        <fullName evidence="1">Enediyne biosynthesis protein</fullName>
    </submittedName>
</protein>
<proteinExistence type="predicted"/>
<reference evidence="1" key="1">
    <citation type="journal article" date="2014" name="Int. J. Syst. Evol. Microbiol.">
        <title>Complete genome sequence of Corynebacterium casei LMG S-19264T (=DSM 44701T), isolated from a smear-ripened cheese.</title>
        <authorList>
            <consortium name="US DOE Joint Genome Institute (JGI-PGF)"/>
            <person name="Walter F."/>
            <person name="Albersmeier A."/>
            <person name="Kalinowski J."/>
            <person name="Ruckert C."/>
        </authorList>
    </citation>
    <scope>NUCLEOTIDE SEQUENCE</scope>
    <source>
        <strain evidence="1">JCM 13064</strain>
    </source>
</reference>